<reference evidence="4" key="1">
    <citation type="submission" date="2022-10" db="EMBL/GenBank/DDBJ databases">
        <title>Genome assembly of Pristionchus species.</title>
        <authorList>
            <person name="Yoshida K."/>
            <person name="Sommer R.J."/>
        </authorList>
    </citation>
    <scope>NUCLEOTIDE SEQUENCE [LARGE SCALE GENOMIC DNA]</scope>
    <source>
        <strain evidence="4">RS5460</strain>
    </source>
</reference>
<comment type="caution">
    <text evidence="3">The sequence shown here is derived from an EMBL/GenBank/DDBJ whole genome shotgun (WGS) entry which is preliminary data.</text>
</comment>
<feature type="transmembrane region" description="Helical" evidence="2">
    <location>
        <begin position="20"/>
        <end position="39"/>
    </location>
</feature>
<feature type="non-terminal residue" evidence="3">
    <location>
        <position position="125"/>
    </location>
</feature>
<dbReference type="AlphaFoldDB" id="A0AAN4ZLX4"/>
<keyword evidence="4" id="KW-1185">Reference proteome</keyword>
<sequence>SPPPSPNGKSPSRSGHMRGILLLLSLIILALLIGGLVLFRLHSSEGEDPSIPLPHNDSNAYVDPPEAVPIVGRPNQMGNAATERPTSPTTTLPTTTSTTVRPTTVTFPGGHAEVVIDGDEVRKDQ</sequence>
<accession>A0AAN4ZLX4</accession>
<feature type="non-terminal residue" evidence="3">
    <location>
        <position position="1"/>
    </location>
</feature>
<evidence type="ECO:0000313" key="3">
    <source>
        <dbReference type="EMBL" id="GMR42279.1"/>
    </source>
</evidence>
<feature type="region of interest" description="Disordered" evidence="1">
    <location>
        <begin position="44"/>
        <end position="110"/>
    </location>
</feature>
<protein>
    <submittedName>
        <fullName evidence="3">Uncharacterized protein</fullName>
    </submittedName>
</protein>
<gene>
    <name evidence="3" type="ORF">PMAYCL1PPCAC_12474</name>
</gene>
<evidence type="ECO:0000256" key="2">
    <source>
        <dbReference type="SAM" id="Phobius"/>
    </source>
</evidence>
<keyword evidence="2" id="KW-1133">Transmembrane helix</keyword>
<organism evidence="3 4">
    <name type="scientific">Pristionchus mayeri</name>
    <dbReference type="NCBI Taxonomy" id="1317129"/>
    <lineage>
        <taxon>Eukaryota</taxon>
        <taxon>Metazoa</taxon>
        <taxon>Ecdysozoa</taxon>
        <taxon>Nematoda</taxon>
        <taxon>Chromadorea</taxon>
        <taxon>Rhabditida</taxon>
        <taxon>Rhabditina</taxon>
        <taxon>Diplogasteromorpha</taxon>
        <taxon>Diplogasteroidea</taxon>
        <taxon>Neodiplogasteridae</taxon>
        <taxon>Pristionchus</taxon>
    </lineage>
</organism>
<evidence type="ECO:0000313" key="4">
    <source>
        <dbReference type="Proteomes" id="UP001328107"/>
    </source>
</evidence>
<dbReference type="Proteomes" id="UP001328107">
    <property type="component" value="Unassembled WGS sequence"/>
</dbReference>
<keyword evidence="2" id="KW-0812">Transmembrane</keyword>
<name>A0AAN4ZLX4_9BILA</name>
<feature type="compositionally biased region" description="Low complexity" evidence="1">
    <location>
        <begin position="82"/>
        <end position="106"/>
    </location>
</feature>
<evidence type="ECO:0000256" key="1">
    <source>
        <dbReference type="SAM" id="MobiDB-lite"/>
    </source>
</evidence>
<dbReference type="EMBL" id="BTRK01000003">
    <property type="protein sequence ID" value="GMR42279.1"/>
    <property type="molecule type" value="Genomic_DNA"/>
</dbReference>
<proteinExistence type="predicted"/>
<keyword evidence="2" id="KW-0472">Membrane</keyword>